<dbReference type="RefSeq" id="WP_344715041.1">
    <property type="nucleotide sequence ID" value="NZ_BAAAWH010000001.1"/>
</dbReference>
<keyword evidence="2" id="KW-0503">Monooxygenase</keyword>
<evidence type="ECO:0000313" key="3">
    <source>
        <dbReference type="Proteomes" id="UP001589611"/>
    </source>
</evidence>
<dbReference type="GO" id="GO:0004497">
    <property type="term" value="F:monooxygenase activity"/>
    <property type="evidence" value="ECO:0007669"/>
    <property type="project" value="UniProtKB-KW"/>
</dbReference>
<sequence>MSERIASLVRFTFREDALDRVPGIVKDMLDTTRTFSGLEQLDILRDPERPAVWTLYEIWSDDASEQAYRSFRATPEGGVAGLADVIADRPSLERFLIQP</sequence>
<gene>
    <name evidence="2" type="ORF">ACFFPJ_13805</name>
</gene>
<reference evidence="2 3" key="1">
    <citation type="submission" date="2024-09" db="EMBL/GenBank/DDBJ databases">
        <authorList>
            <person name="Sun Q."/>
            <person name="Mori K."/>
        </authorList>
    </citation>
    <scope>NUCLEOTIDE SEQUENCE [LARGE SCALE GENOMIC DNA]</scope>
    <source>
        <strain evidence="2 3">JCM 1342</strain>
    </source>
</reference>
<dbReference type="InterPro" id="IPR007138">
    <property type="entry name" value="ABM_dom"/>
</dbReference>
<dbReference type="SUPFAM" id="SSF54909">
    <property type="entry name" value="Dimeric alpha+beta barrel"/>
    <property type="match status" value="1"/>
</dbReference>
<dbReference type="Pfam" id="PF03992">
    <property type="entry name" value="ABM"/>
    <property type="match status" value="1"/>
</dbReference>
<dbReference type="Gene3D" id="3.30.70.100">
    <property type="match status" value="1"/>
</dbReference>
<keyword evidence="2" id="KW-0560">Oxidoreductase</keyword>
<name>A0ABV5T2R4_9MICO</name>
<accession>A0ABV5T2R4</accession>
<feature type="domain" description="ABM" evidence="1">
    <location>
        <begin position="7"/>
        <end position="74"/>
    </location>
</feature>
<proteinExistence type="predicted"/>
<organism evidence="2 3">
    <name type="scientific">Microbacterium terregens</name>
    <dbReference type="NCBI Taxonomy" id="69363"/>
    <lineage>
        <taxon>Bacteria</taxon>
        <taxon>Bacillati</taxon>
        <taxon>Actinomycetota</taxon>
        <taxon>Actinomycetes</taxon>
        <taxon>Micrococcales</taxon>
        <taxon>Microbacteriaceae</taxon>
        <taxon>Microbacterium</taxon>
    </lineage>
</organism>
<keyword evidence="3" id="KW-1185">Reference proteome</keyword>
<comment type="caution">
    <text evidence="2">The sequence shown here is derived from an EMBL/GenBank/DDBJ whole genome shotgun (WGS) entry which is preliminary data.</text>
</comment>
<protein>
    <submittedName>
        <fullName evidence="2">Antibiotic biosynthesis monooxygenase family protein</fullName>
    </submittedName>
</protein>
<dbReference type="Proteomes" id="UP001589611">
    <property type="component" value="Unassembled WGS sequence"/>
</dbReference>
<dbReference type="EMBL" id="JBHMBE010000004">
    <property type="protein sequence ID" value="MFB9646870.1"/>
    <property type="molecule type" value="Genomic_DNA"/>
</dbReference>
<evidence type="ECO:0000259" key="1">
    <source>
        <dbReference type="Pfam" id="PF03992"/>
    </source>
</evidence>
<evidence type="ECO:0000313" key="2">
    <source>
        <dbReference type="EMBL" id="MFB9646870.1"/>
    </source>
</evidence>
<dbReference type="InterPro" id="IPR011008">
    <property type="entry name" value="Dimeric_a/b-barrel"/>
</dbReference>